<dbReference type="Pfam" id="PF00107">
    <property type="entry name" value="ADH_zinc_N"/>
    <property type="match status" value="1"/>
</dbReference>
<evidence type="ECO:0000256" key="1">
    <source>
        <dbReference type="ARBA" id="ARBA00004173"/>
    </source>
</evidence>
<keyword evidence="8" id="KW-0443">Lipid metabolism</keyword>
<evidence type="ECO:0000313" key="19">
    <source>
        <dbReference type="WBParaSite" id="DME_0000636901-mRNA-1"/>
    </source>
</evidence>
<comment type="subcellular location">
    <subcellularLocation>
        <location evidence="1">Mitochondrion</location>
    </subcellularLocation>
</comment>
<evidence type="ECO:0000256" key="11">
    <source>
        <dbReference type="ARBA" id="ARBA00038963"/>
    </source>
</evidence>
<dbReference type="SUPFAM" id="SSF50129">
    <property type="entry name" value="GroES-like"/>
    <property type="match status" value="1"/>
</dbReference>
<comment type="catalytic activity">
    <reaction evidence="14">
        <text>a 2,3-saturated acyl-[ACP] + NADP(+) = a (2E)-enoyl-[ACP] + NADPH + H(+)</text>
        <dbReference type="Rhea" id="RHEA:22564"/>
        <dbReference type="Rhea" id="RHEA-COMP:9925"/>
        <dbReference type="Rhea" id="RHEA-COMP:9926"/>
        <dbReference type="ChEBI" id="CHEBI:15378"/>
        <dbReference type="ChEBI" id="CHEBI:57783"/>
        <dbReference type="ChEBI" id="CHEBI:58349"/>
        <dbReference type="ChEBI" id="CHEBI:78784"/>
        <dbReference type="ChEBI" id="CHEBI:78785"/>
        <dbReference type="EC" id="1.3.1.104"/>
    </reaction>
</comment>
<keyword evidence="9" id="KW-0496">Mitochondrion</keyword>
<evidence type="ECO:0000256" key="5">
    <source>
        <dbReference type="ARBA" id="ARBA00022857"/>
    </source>
</evidence>
<evidence type="ECO:0000256" key="8">
    <source>
        <dbReference type="ARBA" id="ARBA00023098"/>
    </source>
</evidence>
<reference evidence="19" key="1">
    <citation type="submission" date="2017-02" db="UniProtKB">
        <authorList>
            <consortium name="WormBaseParasite"/>
        </authorList>
    </citation>
    <scope>IDENTIFICATION</scope>
</reference>
<evidence type="ECO:0000313" key="18">
    <source>
        <dbReference type="Proteomes" id="UP000274756"/>
    </source>
</evidence>
<evidence type="ECO:0000256" key="2">
    <source>
        <dbReference type="ARBA" id="ARBA00010371"/>
    </source>
</evidence>
<organism evidence="17 19">
    <name type="scientific">Dracunculus medinensis</name>
    <name type="common">Guinea worm</name>
    <dbReference type="NCBI Taxonomy" id="318479"/>
    <lineage>
        <taxon>Eukaryota</taxon>
        <taxon>Metazoa</taxon>
        <taxon>Ecdysozoa</taxon>
        <taxon>Nematoda</taxon>
        <taxon>Chromadorea</taxon>
        <taxon>Rhabditida</taxon>
        <taxon>Spirurina</taxon>
        <taxon>Dracunculoidea</taxon>
        <taxon>Dracunculidae</taxon>
        <taxon>Dracunculus</taxon>
    </lineage>
</organism>
<keyword evidence="5" id="KW-0521">NADP</keyword>
<dbReference type="AlphaFoldDB" id="A0A0N4UFX7"/>
<evidence type="ECO:0000256" key="12">
    <source>
        <dbReference type="ARBA" id="ARBA00041058"/>
    </source>
</evidence>
<evidence type="ECO:0000256" key="10">
    <source>
        <dbReference type="ARBA" id="ARBA00023160"/>
    </source>
</evidence>
<evidence type="ECO:0000256" key="13">
    <source>
        <dbReference type="ARBA" id="ARBA00042123"/>
    </source>
</evidence>
<dbReference type="InterPro" id="IPR036291">
    <property type="entry name" value="NAD(P)-bd_dom_sf"/>
</dbReference>
<keyword evidence="7" id="KW-0560">Oxidoreductase</keyword>
<dbReference type="InterPro" id="IPR011032">
    <property type="entry name" value="GroES-like_sf"/>
</dbReference>
<evidence type="ECO:0000256" key="6">
    <source>
        <dbReference type="ARBA" id="ARBA00022946"/>
    </source>
</evidence>
<evidence type="ECO:0000256" key="14">
    <source>
        <dbReference type="ARBA" id="ARBA00048843"/>
    </source>
</evidence>
<dbReference type="EC" id="1.3.1.104" evidence="11"/>
<dbReference type="CDD" id="cd08290">
    <property type="entry name" value="ETR"/>
    <property type="match status" value="1"/>
</dbReference>
<dbReference type="InterPro" id="IPR013149">
    <property type="entry name" value="ADH-like_C"/>
</dbReference>
<accession>A0A0N4UFX7</accession>
<evidence type="ECO:0000256" key="4">
    <source>
        <dbReference type="ARBA" id="ARBA00022832"/>
    </source>
</evidence>
<protein>
    <recommendedName>
        <fullName evidence="12">Enoyl-[acyl-carrier-protein] reductase, mitochondrial</fullName>
        <ecNumber evidence="11">1.3.1.104</ecNumber>
    </recommendedName>
    <alternativeName>
        <fullName evidence="13">2-enoyl thioester reductase</fullName>
    </alternativeName>
</protein>
<keyword evidence="3" id="KW-0444">Lipid biosynthesis</keyword>
<dbReference type="PANTHER" id="PTHR43981">
    <property type="entry name" value="ENOYL-[ACYL-CARRIER-PROTEIN] REDUCTASE, MITOCHONDRIAL"/>
    <property type="match status" value="1"/>
</dbReference>
<feature type="domain" description="Enoyl reductase (ER)" evidence="15">
    <location>
        <begin position="33"/>
        <end position="303"/>
    </location>
</feature>
<sequence>MLYESCCHILWRRWLIHCYRSFTSRQLVYEEYGDPSKVLKLRNIDISDELKPKEVKISWKGSPINPADINQIQGVYPVKPDLPAVAGNEGFIGTEVTYLSPGDHVVALRSGLGSWQTHSVHHEDDLFKIDKNLPFEAAATIKVNPPTAYRMLKDFVDLRPDETIIQNGANSAVGKAVIQLAKAVNVHTINIVRNRQNLDELVDELKSLGADEVYTEKLIFCFLFYAQKVRLALNCIGGRSTSLLSQALSKGGVMVTYGGMSKQALMVSQFIDISLRGFWMTRWYIQQENKEVYIYYIMYLNHVSLTKK</sequence>
<dbReference type="GO" id="GO:0006633">
    <property type="term" value="P:fatty acid biosynthetic process"/>
    <property type="evidence" value="ECO:0007669"/>
    <property type="project" value="UniProtKB-KW"/>
</dbReference>
<dbReference type="EMBL" id="UYYG01001183">
    <property type="protein sequence ID" value="VDN59507.1"/>
    <property type="molecule type" value="Genomic_DNA"/>
</dbReference>
<evidence type="ECO:0000256" key="7">
    <source>
        <dbReference type="ARBA" id="ARBA00023002"/>
    </source>
</evidence>
<dbReference type="Gene3D" id="3.90.180.10">
    <property type="entry name" value="Medium-chain alcohol dehydrogenases, catalytic domain"/>
    <property type="match status" value="1"/>
</dbReference>
<evidence type="ECO:0000313" key="16">
    <source>
        <dbReference type="EMBL" id="VDN59507.1"/>
    </source>
</evidence>
<dbReference type="SMART" id="SM00829">
    <property type="entry name" value="PKS_ER"/>
    <property type="match status" value="1"/>
</dbReference>
<name>A0A0N4UFX7_DRAME</name>
<dbReference type="OrthoDB" id="7482721at2759"/>
<evidence type="ECO:0000256" key="9">
    <source>
        <dbReference type="ARBA" id="ARBA00023128"/>
    </source>
</evidence>
<keyword evidence="6" id="KW-0809">Transit peptide</keyword>
<evidence type="ECO:0000313" key="17">
    <source>
        <dbReference type="Proteomes" id="UP000038040"/>
    </source>
</evidence>
<dbReference type="WBParaSite" id="DME_0000636901-mRNA-1">
    <property type="protein sequence ID" value="DME_0000636901-mRNA-1"/>
    <property type="gene ID" value="DME_0000636901"/>
</dbReference>
<dbReference type="InterPro" id="IPR051034">
    <property type="entry name" value="Mito_Enoyl-ACP_Reductase"/>
</dbReference>
<evidence type="ECO:0000256" key="3">
    <source>
        <dbReference type="ARBA" id="ARBA00022516"/>
    </source>
</evidence>
<evidence type="ECO:0000259" key="15">
    <source>
        <dbReference type="SMART" id="SM00829"/>
    </source>
</evidence>
<dbReference type="Proteomes" id="UP000038040">
    <property type="component" value="Unplaced"/>
</dbReference>
<dbReference type="GO" id="GO:0141148">
    <property type="term" value="F:enoyl-[acyl-carrier-protein] reductase (NADPH) activity"/>
    <property type="evidence" value="ECO:0007669"/>
    <property type="project" value="UniProtKB-EC"/>
</dbReference>
<keyword evidence="10" id="KW-0275">Fatty acid biosynthesis</keyword>
<proteinExistence type="inferred from homology"/>
<keyword evidence="18" id="KW-1185">Reference proteome</keyword>
<gene>
    <name evidence="16" type="ORF">DME_LOCUS9480</name>
</gene>
<reference evidence="16 18" key="2">
    <citation type="submission" date="2018-11" db="EMBL/GenBank/DDBJ databases">
        <authorList>
            <consortium name="Pathogen Informatics"/>
        </authorList>
    </citation>
    <scope>NUCLEOTIDE SEQUENCE [LARGE SCALE GENOMIC DNA]</scope>
</reference>
<keyword evidence="4" id="KW-0276">Fatty acid metabolism</keyword>
<dbReference type="SUPFAM" id="SSF51735">
    <property type="entry name" value="NAD(P)-binding Rossmann-fold domains"/>
    <property type="match status" value="1"/>
</dbReference>
<dbReference type="Proteomes" id="UP000274756">
    <property type="component" value="Unassembled WGS sequence"/>
</dbReference>
<dbReference type="STRING" id="318479.A0A0N4UFX7"/>
<comment type="similarity">
    <text evidence="2">Belongs to the zinc-containing alcohol dehydrogenase family. Quinone oxidoreductase subfamily.</text>
</comment>
<dbReference type="Gene3D" id="3.40.50.720">
    <property type="entry name" value="NAD(P)-binding Rossmann-like Domain"/>
    <property type="match status" value="1"/>
</dbReference>
<dbReference type="PANTHER" id="PTHR43981:SF2">
    <property type="entry name" value="ENOYL-[ACYL-CARRIER-PROTEIN] REDUCTASE, MITOCHONDRIAL"/>
    <property type="match status" value="1"/>
</dbReference>
<dbReference type="GO" id="GO:0005739">
    <property type="term" value="C:mitochondrion"/>
    <property type="evidence" value="ECO:0007669"/>
    <property type="project" value="UniProtKB-SubCell"/>
</dbReference>
<dbReference type="InterPro" id="IPR020843">
    <property type="entry name" value="ER"/>
</dbReference>